<dbReference type="Proteomes" id="UP000265520">
    <property type="component" value="Unassembled WGS sequence"/>
</dbReference>
<evidence type="ECO:0000256" key="1">
    <source>
        <dbReference type="SAM" id="MobiDB-lite"/>
    </source>
</evidence>
<dbReference type="EMBL" id="LXQA010173072">
    <property type="protein sequence ID" value="MCI29510.1"/>
    <property type="molecule type" value="Genomic_DNA"/>
</dbReference>
<proteinExistence type="predicted"/>
<sequence length="48" mass="5448">MQNKKQSSAKRRWDTGGAPLQILTPCKSPRATDFLMSVDKPSVTRMKR</sequence>
<name>A0A392R110_9FABA</name>
<evidence type="ECO:0000313" key="2">
    <source>
        <dbReference type="EMBL" id="MCI29510.1"/>
    </source>
</evidence>
<organism evidence="2 3">
    <name type="scientific">Trifolium medium</name>
    <dbReference type="NCBI Taxonomy" id="97028"/>
    <lineage>
        <taxon>Eukaryota</taxon>
        <taxon>Viridiplantae</taxon>
        <taxon>Streptophyta</taxon>
        <taxon>Embryophyta</taxon>
        <taxon>Tracheophyta</taxon>
        <taxon>Spermatophyta</taxon>
        <taxon>Magnoliopsida</taxon>
        <taxon>eudicotyledons</taxon>
        <taxon>Gunneridae</taxon>
        <taxon>Pentapetalae</taxon>
        <taxon>rosids</taxon>
        <taxon>fabids</taxon>
        <taxon>Fabales</taxon>
        <taxon>Fabaceae</taxon>
        <taxon>Papilionoideae</taxon>
        <taxon>50 kb inversion clade</taxon>
        <taxon>NPAAA clade</taxon>
        <taxon>Hologalegina</taxon>
        <taxon>IRL clade</taxon>
        <taxon>Trifolieae</taxon>
        <taxon>Trifolium</taxon>
    </lineage>
</organism>
<dbReference type="AlphaFoldDB" id="A0A392R110"/>
<keyword evidence="3" id="KW-1185">Reference proteome</keyword>
<evidence type="ECO:0000313" key="3">
    <source>
        <dbReference type="Proteomes" id="UP000265520"/>
    </source>
</evidence>
<feature type="region of interest" description="Disordered" evidence="1">
    <location>
        <begin position="1"/>
        <end position="25"/>
    </location>
</feature>
<comment type="caution">
    <text evidence="2">The sequence shown here is derived from an EMBL/GenBank/DDBJ whole genome shotgun (WGS) entry which is preliminary data.</text>
</comment>
<reference evidence="2 3" key="1">
    <citation type="journal article" date="2018" name="Front. Plant Sci.">
        <title>Red Clover (Trifolium pratense) and Zigzag Clover (T. medium) - A Picture of Genomic Similarities and Differences.</title>
        <authorList>
            <person name="Dluhosova J."/>
            <person name="Istvanek J."/>
            <person name="Nedelnik J."/>
            <person name="Repkova J."/>
        </authorList>
    </citation>
    <scope>NUCLEOTIDE SEQUENCE [LARGE SCALE GENOMIC DNA]</scope>
    <source>
        <strain evidence="3">cv. 10/8</strain>
        <tissue evidence="2">Leaf</tissue>
    </source>
</reference>
<protein>
    <submittedName>
        <fullName evidence="2">Uncharacterized protein</fullName>
    </submittedName>
</protein>
<accession>A0A392R110</accession>